<evidence type="ECO:0000259" key="2">
    <source>
        <dbReference type="Pfam" id="PF13559"/>
    </source>
</evidence>
<reference evidence="4" key="1">
    <citation type="journal article" date="2019" name="Int. J. Syst. Evol. Microbiol.">
        <title>The Global Catalogue of Microorganisms (GCM) 10K type strain sequencing project: providing services to taxonomists for standard genome sequencing and annotation.</title>
        <authorList>
            <consortium name="The Broad Institute Genomics Platform"/>
            <consortium name="The Broad Institute Genome Sequencing Center for Infectious Disease"/>
            <person name="Wu L."/>
            <person name="Ma J."/>
        </authorList>
    </citation>
    <scope>NUCLEOTIDE SEQUENCE [LARGE SCALE GENOMIC DNA]</scope>
    <source>
        <strain evidence="4">CGMCC 4.1467</strain>
    </source>
</reference>
<protein>
    <submittedName>
        <fullName evidence="3">DUF4129 domain-containing protein</fullName>
    </submittedName>
</protein>
<proteinExistence type="predicted"/>
<sequence>MRLEAVTAELRPRSDWEAIDLGLALVRRDFWSLSSIWLLGMSPMLLPAIWLLPEHPVWFCLVFWWWIPVASRLVLFKLSRRLFGDDPSKREVLREFPKAISRRFLFRMFWARLSPWRPLTMPVEDLEGLKGKAYSARCRVLMRRGDSSVILLAMWRLFLSFWMAVTILFTVALFIPDGSGQGWSESITLWLQGEKVVPPTSLSIMVIGSICCALGLVDIFSIGAGFGIYVNHRTWIEGWDVELAFRRLGNRLLGITSLLVFGLMGSLVMPADAANGAEVIEEVLDHEDFEVHKETIRTPKWDWLENWSSGSGSSSGSGGGSGVGGGLLEGLAVILKVGLIGGLLVLLAWLIYRYRHVFSRGSGGGGRIAKPQAKVVMGMAVAPESLPEDVSDTALRLWNEGQRHEAMSLLYRASISWMINQGGLEIAESDTESDCLRRAGQAEVRHLSYFDGLTRRWMSLAYAREAPSESDWERLCREWPFSERRVK</sequence>
<dbReference type="Proteomes" id="UP001596472">
    <property type="component" value="Unassembled WGS sequence"/>
</dbReference>
<keyword evidence="1" id="KW-0472">Membrane</keyword>
<feature type="transmembrane region" description="Helical" evidence="1">
    <location>
        <begin position="30"/>
        <end position="50"/>
    </location>
</feature>
<feature type="transmembrane region" description="Helical" evidence="1">
    <location>
        <begin position="56"/>
        <end position="75"/>
    </location>
</feature>
<feature type="transmembrane region" description="Helical" evidence="1">
    <location>
        <begin position="331"/>
        <end position="352"/>
    </location>
</feature>
<feature type="transmembrane region" description="Helical" evidence="1">
    <location>
        <begin position="204"/>
        <end position="230"/>
    </location>
</feature>
<name>A0ABW2L104_9BACT</name>
<comment type="caution">
    <text evidence="3">The sequence shown here is derived from an EMBL/GenBank/DDBJ whole genome shotgun (WGS) entry which is preliminary data.</text>
</comment>
<keyword evidence="1" id="KW-0812">Transmembrane</keyword>
<feature type="domain" description="Protein-glutamine gamma-glutamyltransferase-like C-terminal" evidence="2">
    <location>
        <begin position="410"/>
        <end position="479"/>
    </location>
</feature>
<dbReference type="EMBL" id="JBHTBS010000001">
    <property type="protein sequence ID" value="MFC7335997.1"/>
    <property type="molecule type" value="Genomic_DNA"/>
</dbReference>
<evidence type="ECO:0000256" key="1">
    <source>
        <dbReference type="SAM" id="Phobius"/>
    </source>
</evidence>
<keyword evidence="4" id="KW-1185">Reference proteome</keyword>
<dbReference type="InterPro" id="IPR025403">
    <property type="entry name" value="TgpA-like_C"/>
</dbReference>
<evidence type="ECO:0000313" key="3">
    <source>
        <dbReference type="EMBL" id="MFC7335997.1"/>
    </source>
</evidence>
<keyword evidence="1" id="KW-1133">Transmembrane helix</keyword>
<organism evidence="3 4">
    <name type="scientific">Haloferula chungangensis</name>
    <dbReference type="NCBI Taxonomy" id="1048331"/>
    <lineage>
        <taxon>Bacteria</taxon>
        <taxon>Pseudomonadati</taxon>
        <taxon>Verrucomicrobiota</taxon>
        <taxon>Verrucomicrobiia</taxon>
        <taxon>Verrucomicrobiales</taxon>
        <taxon>Verrucomicrobiaceae</taxon>
        <taxon>Haloferula</taxon>
    </lineage>
</organism>
<evidence type="ECO:0000313" key="4">
    <source>
        <dbReference type="Proteomes" id="UP001596472"/>
    </source>
</evidence>
<feature type="transmembrane region" description="Helical" evidence="1">
    <location>
        <begin position="251"/>
        <end position="269"/>
    </location>
</feature>
<gene>
    <name evidence="3" type="ORF">ACFQY0_02310</name>
</gene>
<accession>A0ABW2L104</accession>
<feature type="transmembrane region" description="Helical" evidence="1">
    <location>
        <begin position="149"/>
        <end position="175"/>
    </location>
</feature>
<dbReference type="Pfam" id="PF13559">
    <property type="entry name" value="DUF4129"/>
    <property type="match status" value="1"/>
</dbReference>